<evidence type="ECO:0000256" key="3">
    <source>
        <dbReference type="ARBA" id="ARBA00023143"/>
    </source>
</evidence>
<evidence type="ECO:0000256" key="4">
    <source>
        <dbReference type="SAM" id="MobiDB-lite"/>
    </source>
</evidence>
<dbReference type="AlphaFoldDB" id="A0A9D9N1H5"/>
<feature type="compositionally biased region" description="Low complexity" evidence="4">
    <location>
        <begin position="329"/>
        <end position="341"/>
    </location>
</feature>
<keyword evidence="6" id="KW-0969">Cilium</keyword>
<dbReference type="GO" id="GO:0030288">
    <property type="term" value="C:outer membrane-bounded periplasmic space"/>
    <property type="evidence" value="ECO:0007669"/>
    <property type="project" value="InterPro"/>
</dbReference>
<dbReference type="GO" id="GO:0071973">
    <property type="term" value="P:bacterial-type flagellum-dependent cell motility"/>
    <property type="evidence" value="ECO:0007669"/>
    <property type="project" value="InterPro"/>
</dbReference>
<dbReference type="Pfam" id="PF04620">
    <property type="entry name" value="FlaA"/>
    <property type="match status" value="1"/>
</dbReference>
<feature type="chain" id="PRO_5038868218" evidence="5">
    <location>
        <begin position="21"/>
        <end position="341"/>
    </location>
</feature>
<dbReference type="Proteomes" id="UP000823638">
    <property type="component" value="Unassembled WGS sequence"/>
</dbReference>
<reference evidence="6" key="2">
    <citation type="journal article" date="2021" name="PeerJ">
        <title>Extensive microbial diversity within the chicken gut microbiome revealed by metagenomics and culture.</title>
        <authorList>
            <person name="Gilroy R."/>
            <person name="Ravi A."/>
            <person name="Getino M."/>
            <person name="Pursley I."/>
            <person name="Horton D.L."/>
            <person name="Alikhan N.F."/>
            <person name="Baker D."/>
            <person name="Gharbi K."/>
            <person name="Hall N."/>
            <person name="Watson M."/>
            <person name="Adriaenssens E.M."/>
            <person name="Foster-Nyarko E."/>
            <person name="Jarju S."/>
            <person name="Secka A."/>
            <person name="Antonio M."/>
            <person name="Oren A."/>
            <person name="Chaudhuri R.R."/>
            <person name="La Ragione R."/>
            <person name="Hildebrand F."/>
            <person name="Pallen M.J."/>
        </authorList>
    </citation>
    <scope>NUCLEOTIDE SEQUENCE</scope>
    <source>
        <strain evidence="6">10532</strain>
    </source>
</reference>
<feature type="region of interest" description="Disordered" evidence="4">
    <location>
        <begin position="320"/>
        <end position="341"/>
    </location>
</feature>
<keyword evidence="6" id="KW-0282">Flagellum</keyword>
<organism evidence="6 7">
    <name type="scientific">Candidatus Gallitreponema excrementavium</name>
    <dbReference type="NCBI Taxonomy" id="2840840"/>
    <lineage>
        <taxon>Bacteria</taxon>
        <taxon>Pseudomonadati</taxon>
        <taxon>Spirochaetota</taxon>
        <taxon>Spirochaetia</taxon>
        <taxon>Spirochaetales</taxon>
        <taxon>Candidatus Gallitreponema</taxon>
    </lineage>
</organism>
<evidence type="ECO:0000256" key="1">
    <source>
        <dbReference type="ARBA" id="ARBA00004631"/>
    </source>
</evidence>
<reference evidence="6" key="1">
    <citation type="submission" date="2020-10" db="EMBL/GenBank/DDBJ databases">
        <authorList>
            <person name="Gilroy R."/>
        </authorList>
    </citation>
    <scope>NUCLEOTIDE SEQUENCE</scope>
    <source>
        <strain evidence="6">10532</strain>
    </source>
</reference>
<evidence type="ECO:0000313" key="6">
    <source>
        <dbReference type="EMBL" id="MBO8456991.1"/>
    </source>
</evidence>
<accession>A0A9D9N1H5</accession>
<comment type="subcellular location">
    <subcellularLocation>
        <location evidence="1">Periplasmic flagellum</location>
    </subcellularLocation>
</comment>
<evidence type="ECO:0000313" key="7">
    <source>
        <dbReference type="Proteomes" id="UP000823638"/>
    </source>
</evidence>
<sequence length="341" mass="37955">MKKGFLILAMILLLVSFAGADAKVLIDFSLLAADTADANGNMTQNQRTVMDYSNIAGSTYTDDQKALMSTSMAIENWDVVLNSSAQTVESMSVSMAKEAQVSDSSSRNAGQVIMGVRTLFPAGPYNANVTIKPPFEIPAYEPMEEGGETVGAETRFENGYGVIKNVGVIKKIAVEVLGRNFPHALYVQISNENMDTKKIYMGNLQFDGWRTLEWVNPQYVSEVRNRELRLYPMYPQSTPFYKFDSFIVARDAAHVGGDFVGYFKDVKMIYDKALLDAVSDVDDEDLWGIIKDREDVRKNNEVRRFGNIQVLRFLEQQKQATEDDFSSLEGGETAAAETAAE</sequence>
<name>A0A9D9N1H5_9SPIR</name>
<proteinExistence type="predicted"/>
<keyword evidence="2" id="KW-0574">Periplasm</keyword>
<comment type="caution">
    <text evidence="6">The sequence shown here is derived from an EMBL/GenBank/DDBJ whole genome shotgun (WGS) entry which is preliminary data.</text>
</comment>
<protein>
    <submittedName>
        <fullName evidence="6">Flagellar filament outer layer protein FlaA</fullName>
    </submittedName>
</protein>
<feature type="signal peptide" evidence="5">
    <location>
        <begin position="1"/>
        <end position="20"/>
    </location>
</feature>
<dbReference type="InterPro" id="IPR006714">
    <property type="entry name" value="FlaA"/>
</dbReference>
<evidence type="ECO:0000256" key="5">
    <source>
        <dbReference type="SAM" id="SignalP"/>
    </source>
</evidence>
<dbReference type="GO" id="GO:0055040">
    <property type="term" value="C:periplasmic flagellum"/>
    <property type="evidence" value="ECO:0007669"/>
    <property type="project" value="UniProtKB-SubCell"/>
</dbReference>
<evidence type="ECO:0000256" key="2">
    <source>
        <dbReference type="ARBA" id="ARBA00022764"/>
    </source>
</evidence>
<gene>
    <name evidence="6" type="ORF">IAA81_02035</name>
</gene>
<keyword evidence="3" id="KW-0975">Bacterial flagellum</keyword>
<keyword evidence="6" id="KW-0966">Cell projection</keyword>
<dbReference type="EMBL" id="JADIMM010000023">
    <property type="protein sequence ID" value="MBO8456991.1"/>
    <property type="molecule type" value="Genomic_DNA"/>
</dbReference>
<keyword evidence="5" id="KW-0732">Signal</keyword>